<feature type="compositionally biased region" description="Polar residues" evidence="1">
    <location>
        <begin position="492"/>
        <end position="504"/>
    </location>
</feature>
<evidence type="ECO:0000256" key="1">
    <source>
        <dbReference type="SAM" id="MobiDB-lite"/>
    </source>
</evidence>
<gene>
    <name evidence="2" type="ORF">CDV31_006841</name>
</gene>
<evidence type="ECO:0000313" key="2">
    <source>
        <dbReference type="EMBL" id="RSM11289.1"/>
    </source>
</evidence>
<dbReference type="EMBL" id="NIZV01000080">
    <property type="protein sequence ID" value="RSM11289.1"/>
    <property type="molecule type" value="Genomic_DNA"/>
</dbReference>
<name>A0A428UAG9_9HYPO</name>
<feature type="region of interest" description="Disordered" evidence="1">
    <location>
        <begin position="95"/>
        <end position="169"/>
    </location>
</feature>
<reference evidence="2 3" key="1">
    <citation type="submission" date="2017-06" db="EMBL/GenBank/DDBJ databases">
        <title>Cmopartive genomic analysis of Ambrosia Fusariam Clade fungi.</title>
        <authorList>
            <person name="Stajich J.E."/>
            <person name="Carrillo J."/>
            <person name="Kijimoto T."/>
            <person name="Eskalen A."/>
            <person name="O'Donnell K."/>
            <person name="Kasson M."/>
        </authorList>
    </citation>
    <scope>NUCLEOTIDE SEQUENCE [LARGE SCALE GENOMIC DNA]</scope>
    <source>
        <strain evidence="2 3">NRRL 20438</strain>
    </source>
</reference>
<feature type="compositionally biased region" description="Low complexity" evidence="1">
    <location>
        <begin position="112"/>
        <end position="123"/>
    </location>
</feature>
<proteinExistence type="predicted"/>
<sequence>METDKCLSVLRNLPQPAQRHARALDVITAKLDEADTEEESQFYLTEKRRLIFERESGLQKATRDWHDETDDVVKDLMETVLNPILKEIEFLITQRNRHPTPADPSGGTVRDASPSTPTMPATPVSETHQPQGPCVASTTPAADEPSKKRKASPSRSPAPKRQRRRREKRTITFAEVFGNGDAPVKRLIVQYPPDHGKWYIIRCRRHDVNFKENPLKAASRHICQSKHPNMPRDYSSVIGMMGYEVLNCDETLAEKNNAVAREAFGIRSQPRSADSIEVGYHTMAPVSESPYRDEDGDYEEEGGDKFKPTTSSSTRRRSLMAITDPTPGEVYQVYWRMLKKWTAAVILPLEDLERFGIEDSIESLGLLKSLPSCYTHDSLTKTFQWNRGYETGGKQVSKREFPVMFFNGSPFPDMSEVAWVPAKDLKPPEICALEPDIQRQVLDYLASKEAEDERVGEEGLEEGIVEEERGVEEESERTDSGREKSPPPTVPQDLSIQRPAQTNPAEKEAAEISQPVQNVEPKVTAPIVIAPMVTAPIVIDLTGEDSSDDEVVVDKDATSSQEQPVDSTFTEIAADEQPVPEGSDTCMHTMRSSNSTITDPPTPVVAQFPVHKQQDVPGLQPTPSMTPEATLVAQLACRMIGQGFDNGELQILSQQADAEQALQHSRLERPLESPRMAQSLPNPNEDHRSHTIIPMIQEMPRHMPPVHHIPRPQTVGPSPGRLPGLRVQTNHQDKSDYRLPSIRNLIEPPQMAAAGNCQPERVIQSPMMPPSPYTPGCSIPNHLRPDGTQPNPTQAMLSPQLTPRATAFRSWNWLSCFTQPVAEQLQLASGSPAPASPRDFMDHMGRFKCPFCRIHVSQLDHFNQHLQHPCRSIPVGHFSPDMSAVMRG</sequence>
<feature type="compositionally biased region" description="Polar residues" evidence="1">
    <location>
        <begin position="124"/>
        <end position="140"/>
    </location>
</feature>
<evidence type="ECO:0000313" key="3">
    <source>
        <dbReference type="Proteomes" id="UP000288429"/>
    </source>
</evidence>
<keyword evidence="3" id="KW-1185">Reference proteome</keyword>
<comment type="caution">
    <text evidence="2">The sequence shown here is derived from an EMBL/GenBank/DDBJ whole genome shotgun (WGS) entry which is preliminary data.</text>
</comment>
<organism evidence="2 3">
    <name type="scientific">Fusarium ambrosium</name>
    <dbReference type="NCBI Taxonomy" id="131363"/>
    <lineage>
        <taxon>Eukaryota</taxon>
        <taxon>Fungi</taxon>
        <taxon>Dikarya</taxon>
        <taxon>Ascomycota</taxon>
        <taxon>Pezizomycotina</taxon>
        <taxon>Sordariomycetes</taxon>
        <taxon>Hypocreomycetidae</taxon>
        <taxon>Hypocreales</taxon>
        <taxon>Nectriaceae</taxon>
        <taxon>Fusarium</taxon>
        <taxon>Fusarium solani species complex</taxon>
    </lineage>
</organism>
<dbReference type="AlphaFoldDB" id="A0A428UAG9"/>
<dbReference type="Proteomes" id="UP000288429">
    <property type="component" value="Unassembled WGS sequence"/>
</dbReference>
<feature type="compositionally biased region" description="Acidic residues" evidence="1">
    <location>
        <begin position="458"/>
        <end position="476"/>
    </location>
</feature>
<feature type="region of interest" description="Disordered" evidence="1">
    <location>
        <begin position="286"/>
        <end position="313"/>
    </location>
</feature>
<protein>
    <submittedName>
        <fullName evidence="2">Uncharacterized protein</fullName>
    </submittedName>
</protein>
<feature type="region of interest" description="Disordered" evidence="1">
    <location>
        <begin position="667"/>
        <end position="688"/>
    </location>
</feature>
<accession>A0A428UAG9</accession>
<feature type="compositionally biased region" description="Basic residues" evidence="1">
    <location>
        <begin position="147"/>
        <end position="168"/>
    </location>
</feature>
<feature type="region of interest" description="Disordered" evidence="1">
    <location>
        <begin position="449"/>
        <end position="517"/>
    </location>
</feature>